<proteinExistence type="inferred from homology"/>
<dbReference type="InterPro" id="IPR036188">
    <property type="entry name" value="FAD/NAD-bd_sf"/>
</dbReference>
<dbReference type="GO" id="GO:0016614">
    <property type="term" value="F:oxidoreductase activity, acting on CH-OH group of donors"/>
    <property type="evidence" value="ECO:0007669"/>
    <property type="project" value="InterPro"/>
</dbReference>
<sequence length="580" mass="62556">MTLIGSALLSLLALAAGAAAAPAADSSKAKPADYILVGGGPAGFVLAEYLTRDPKVKVVLLEAGADASTNPAVTTPGQFFFTQEWMWPYFSQPDPNLNGLTPNLVQGRALGGGTAVNAMLYCRGAASVFDEWAEISGNKGLKWNSMLQSFKATTHWQGDPDIQYNQPLNTSSFGNGPLEISRQRELLTFDKPFADKLADTFQLPQIDFASGGGIGVSQGIESIRASNATRSDAYNTFGYLANTRPNFELHHDAWVSKIGFTGKTADRVTYNDTLTGTMHTIRGSEIVVTAGAINSPQLLMLSGVGPAARLRQLGIPVVKDFPEVGQNLIDHHYAVLQYEAKQEVDSFWQLYSNSTRSAIEQARYAQNGDGLLGNICGDVFGAFRLPDSVFAGKGNFHKKLPADRPHMIYEYFAGPFLENSPDVSILSAFAAVVQPESKGYLTLASADYRDAPLIHSNYWGTAADKAAIIHGYKKLRDLMRSPELGRYTVRELFPGDQAVSDEAIWEAIQQSSSSWHHPVGTTALGKVLDANWRVKGLKGLRVVGTSSVPKITTCATQATAYAIGHRAALDIAAADRVCKK</sequence>
<reference evidence="7" key="1">
    <citation type="submission" date="2023-06" db="EMBL/GenBank/DDBJ databases">
        <title>Genome-scale phylogeny and comparative genomics of the fungal order Sordariales.</title>
        <authorList>
            <consortium name="Lawrence Berkeley National Laboratory"/>
            <person name="Hensen N."/>
            <person name="Bonometti L."/>
            <person name="Westerberg I."/>
            <person name="Brannstrom I.O."/>
            <person name="Guillou S."/>
            <person name="Cros-Aarteil S."/>
            <person name="Calhoun S."/>
            <person name="Haridas S."/>
            <person name="Kuo A."/>
            <person name="Mondo S."/>
            <person name="Pangilinan J."/>
            <person name="Riley R."/>
            <person name="Labutti K."/>
            <person name="Andreopoulos B."/>
            <person name="Lipzen A."/>
            <person name="Chen C."/>
            <person name="Yanf M."/>
            <person name="Daum C."/>
            <person name="Ng V."/>
            <person name="Clum A."/>
            <person name="Steindorff A."/>
            <person name="Ohm R."/>
            <person name="Martin F."/>
            <person name="Silar P."/>
            <person name="Natvig D."/>
            <person name="Lalanne C."/>
            <person name="Gautier V."/>
            <person name="Ament-Velasquez S.L."/>
            <person name="Kruys A."/>
            <person name="Hutchinson M.I."/>
            <person name="Powell A.J."/>
            <person name="Barry K."/>
            <person name="Miller A.N."/>
            <person name="Grigoriev I.V."/>
            <person name="Debuchy R."/>
            <person name="Gladieux P."/>
            <person name="Thoren M.H."/>
            <person name="Johannesson H."/>
        </authorList>
    </citation>
    <scope>NUCLEOTIDE SEQUENCE</scope>
    <source>
        <strain evidence="7">8032-3</strain>
    </source>
</reference>
<accession>A0AAJ0BWG4</accession>
<dbReference type="InterPro" id="IPR000172">
    <property type="entry name" value="GMC_OxRdtase_N"/>
</dbReference>
<evidence type="ECO:0000313" key="7">
    <source>
        <dbReference type="EMBL" id="KAK1763356.1"/>
    </source>
</evidence>
<comment type="cofactor">
    <cofactor evidence="2">
        <name>FAD</name>
        <dbReference type="ChEBI" id="CHEBI:57692"/>
    </cofactor>
</comment>
<feature type="domain" description="Glucose-methanol-choline oxidoreductase N-terminal" evidence="5">
    <location>
        <begin position="107"/>
        <end position="130"/>
    </location>
</feature>
<keyword evidence="8" id="KW-1185">Reference proteome</keyword>
<feature type="binding site" evidence="2">
    <location>
        <position position="255"/>
    </location>
    <ligand>
        <name>FAD</name>
        <dbReference type="ChEBI" id="CHEBI:57692"/>
    </ligand>
</feature>
<evidence type="ECO:0000259" key="5">
    <source>
        <dbReference type="PROSITE" id="PS00623"/>
    </source>
</evidence>
<dbReference type="Gene3D" id="3.50.50.60">
    <property type="entry name" value="FAD/NAD(P)-binding domain"/>
    <property type="match status" value="1"/>
</dbReference>
<comment type="similarity">
    <text evidence="1 3">Belongs to the GMC oxidoreductase family.</text>
</comment>
<dbReference type="RefSeq" id="XP_060279569.1">
    <property type="nucleotide sequence ID" value="XM_060425319.1"/>
</dbReference>
<dbReference type="Pfam" id="PF00732">
    <property type="entry name" value="GMC_oxred_N"/>
    <property type="match status" value="1"/>
</dbReference>
<feature type="signal peptide" evidence="4">
    <location>
        <begin position="1"/>
        <end position="20"/>
    </location>
</feature>
<dbReference type="GO" id="GO:0050660">
    <property type="term" value="F:flavin adenine dinucleotide binding"/>
    <property type="evidence" value="ECO:0007669"/>
    <property type="project" value="InterPro"/>
</dbReference>
<dbReference type="PROSITE" id="PS00623">
    <property type="entry name" value="GMC_OXRED_1"/>
    <property type="match status" value="1"/>
</dbReference>
<keyword evidence="3" id="KW-0285">Flavoprotein</keyword>
<dbReference type="AlphaFoldDB" id="A0AAJ0BWG4"/>
<dbReference type="PIRSF" id="PIRSF000137">
    <property type="entry name" value="Alcohol_oxidase"/>
    <property type="match status" value="1"/>
</dbReference>
<dbReference type="SUPFAM" id="SSF54373">
    <property type="entry name" value="FAD-linked reductases, C-terminal domain"/>
    <property type="match status" value="1"/>
</dbReference>
<protein>
    <recommendedName>
        <fullName evidence="5 6">Glucose-methanol-choline oxidoreductase N-terminal domain-containing protein</fullName>
    </recommendedName>
</protein>
<dbReference type="GeneID" id="85308506"/>
<organism evidence="7 8">
    <name type="scientific">Phialemonium atrogriseum</name>
    <dbReference type="NCBI Taxonomy" id="1093897"/>
    <lineage>
        <taxon>Eukaryota</taxon>
        <taxon>Fungi</taxon>
        <taxon>Dikarya</taxon>
        <taxon>Ascomycota</taxon>
        <taxon>Pezizomycotina</taxon>
        <taxon>Sordariomycetes</taxon>
        <taxon>Sordariomycetidae</taxon>
        <taxon>Cephalothecales</taxon>
        <taxon>Cephalothecaceae</taxon>
        <taxon>Phialemonium</taxon>
    </lineage>
</organism>
<dbReference type="PANTHER" id="PTHR11552:SF111">
    <property type="entry name" value="GLUCOSE-METHANOL-CHOLINE OXIDOREDUCTASE N-TERMINAL DOMAIN-CONTAINING PROTEIN"/>
    <property type="match status" value="1"/>
</dbReference>
<feature type="domain" description="Glucose-methanol-choline oxidoreductase N-terminal" evidence="6">
    <location>
        <begin position="291"/>
        <end position="305"/>
    </location>
</feature>
<evidence type="ECO:0000256" key="1">
    <source>
        <dbReference type="ARBA" id="ARBA00010790"/>
    </source>
</evidence>
<dbReference type="EMBL" id="MU839028">
    <property type="protein sequence ID" value="KAK1763356.1"/>
    <property type="molecule type" value="Genomic_DNA"/>
</dbReference>
<feature type="binding site" evidence="2">
    <location>
        <position position="376"/>
    </location>
    <ligand>
        <name>substrate</name>
    </ligand>
</feature>
<keyword evidence="4" id="KW-0732">Signal</keyword>
<dbReference type="Proteomes" id="UP001244011">
    <property type="component" value="Unassembled WGS sequence"/>
</dbReference>
<evidence type="ECO:0000313" key="8">
    <source>
        <dbReference type="Proteomes" id="UP001244011"/>
    </source>
</evidence>
<evidence type="ECO:0000256" key="2">
    <source>
        <dbReference type="PIRSR" id="PIRSR000137-2"/>
    </source>
</evidence>
<comment type="caution">
    <text evidence="7">The sequence shown here is derived from an EMBL/GenBank/DDBJ whole genome shotgun (WGS) entry which is preliminary data.</text>
</comment>
<dbReference type="InterPro" id="IPR012132">
    <property type="entry name" value="GMC_OxRdtase"/>
</dbReference>
<dbReference type="InterPro" id="IPR007867">
    <property type="entry name" value="GMC_OxRtase_C"/>
</dbReference>
<keyword evidence="2 3" id="KW-0274">FAD</keyword>
<dbReference type="PROSITE" id="PS00624">
    <property type="entry name" value="GMC_OXRED_2"/>
    <property type="match status" value="1"/>
</dbReference>
<evidence type="ECO:0000259" key="6">
    <source>
        <dbReference type="PROSITE" id="PS00624"/>
    </source>
</evidence>
<evidence type="ECO:0000256" key="3">
    <source>
        <dbReference type="RuleBase" id="RU003968"/>
    </source>
</evidence>
<feature type="chain" id="PRO_5042581971" description="Glucose-methanol-choline oxidoreductase N-terminal domain-containing protein" evidence="4">
    <location>
        <begin position="21"/>
        <end position="580"/>
    </location>
</feature>
<dbReference type="Gene3D" id="3.30.560.10">
    <property type="entry name" value="Glucose Oxidase, domain 3"/>
    <property type="match status" value="1"/>
</dbReference>
<evidence type="ECO:0000256" key="4">
    <source>
        <dbReference type="SAM" id="SignalP"/>
    </source>
</evidence>
<dbReference type="PANTHER" id="PTHR11552">
    <property type="entry name" value="GLUCOSE-METHANOL-CHOLINE GMC OXIDOREDUCTASE"/>
    <property type="match status" value="1"/>
</dbReference>
<gene>
    <name evidence="7" type="ORF">QBC33DRAFT_479868</name>
</gene>
<name>A0AAJ0BWG4_9PEZI</name>
<dbReference type="Pfam" id="PF05199">
    <property type="entry name" value="GMC_oxred_C"/>
    <property type="match status" value="1"/>
</dbReference>
<dbReference type="SUPFAM" id="SSF51905">
    <property type="entry name" value="FAD/NAD(P)-binding domain"/>
    <property type="match status" value="1"/>
</dbReference>